<evidence type="ECO:0000313" key="2">
    <source>
        <dbReference type="Proteomes" id="UP000265955"/>
    </source>
</evidence>
<accession>A0A3A3FNX2</accession>
<keyword evidence="2" id="KW-1185">Reference proteome</keyword>
<name>A0A3A3FNX2_9BURK</name>
<dbReference type="RefSeq" id="WP_119770303.1">
    <property type="nucleotide sequence ID" value="NZ_QYUO01000002.1"/>
</dbReference>
<comment type="caution">
    <text evidence="1">The sequence shown here is derived from an EMBL/GenBank/DDBJ whole genome shotgun (WGS) entry which is preliminary data.</text>
</comment>
<organism evidence="1 2">
    <name type="scientific">Noviherbaspirillum saxi</name>
    <dbReference type="NCBI Taxonomy" id="2320863"/>
    <lineage>
        <taxon>Bacteria</taxon>
        <taxon>Pseudomonadati</taxon>
        <taxon>Pseudomonadota</taxon>
        <taxon>Betaproteobacteria</taxon>
        <taxon>Burkholderiales</taxon>
        <taxon>Oxalobacteraceae</taxon>
        <taxon>Noviherbaspirillum</taxon>
    </lineage>
</organism>
<protein>
    <submittedName>
        <fullName evidence="1">Uncharacterized protein</fullName>
    </submittedName>
</protein>
<dbReference type="EMBL" id="QYUO01000002">
    <property type="protein sequence ID" value="RJF95152.1"/>
    <property type="molecule type" value="Genomic_DNA"/>
</dbReference>
<gene>
    <name evidence="1" type="ORF">D3871_16975</name>
</gene>
<reference evidence="2" key="1">
    <citation type="submission" date="2018-09" db="EMBL/GenBank/DDBJ databases">
        <authorList>
            <person name="Zhu H."/>
        </authorList>
    </citation>
    <scope>NUCLEOTIDE SEQUENCE [LARGE SCALE GENOMIC DNA]</scope>
    <source>
        <strain evidence="2">K1R23-30</strain>
    </source>
</reference>
<dbReference type="Proteomes" id="UP000265955">
    <property type="component" value="Unassembled WGS sequence"/>
</dbReference>
<evidence type="ECO:0000313" key="1">
    <source>
        <dbReference type="EMBL" id="RJF95152.1"/>
    </source>
</evidence>
<dbReference type="AlphaFoldDB" id="A0A3A3FNX2"/>
<proteinExistence type="predicted"/>
<sequence length="69" mass="7544">MASFSSLWLPKHAPERTPLDTLWGQGKDAICANKQYTSIDEQIASLIDYVTGPSNAKTLQTSGVLSEDF</sequence>